<dbReference type="GO" id="GO:0042254">
    <property type="term" value="P:ribosome biogenesis"/>
    <property type="evidence" value="ECO:0007669"/>
    <property type="project" value="UniProtKB-KW"/>
</dbReference>
<dbReference type="EMBL" id="MIGC01002685">
    <property type="protein sequence ID" value="PHJ20588.1"/>
    <property type="molecule type" value="Genomic_DNA"/>
</dbReference>
<comment type="subcellular location">
    <subcellularLocation>
        <location evidence="1">Nucleus</location>
        <location evidence="1">Nucleolus</location>
    </subcellularLocation>
    <subcellularLocation>
        <location evidence="2">Nucleus</location>
        <location evidence="2">Nucleoplasm</location>
    </subcellularLocation>
</comment>
<evidence type="ECO:0000313" key="8">
    <source>
        <dbReference type="EMBL" id="PHJ20588.1"/>
    </source>
</evidence>
<protein>
    <recommendedName>
        <fullName evidence="4">Ribosome biogenesis protein NOP53</fullName>
    </recommendedName>
</protein>
<dbReference type="GeneID" id="94428964"/>
<accession>A0A2C6KWL4</accession>
<evidence type="ECO:0000256" key="3">
    <source>
        <dbReference type="ARBA" id="ARBA00008838"/>
    </source>
</evidence>
<dbReference type="Pfam" id="PF07767">
    <property type="entry name" value="Nop53"/>
    <property type="match status" value="1"/>
</dbReference>
<dbReference type="RefSeq" id="XP_067922275.1">
    <property type="nucleotide sequence ID" value="XM_068065753.1"/>
</dbReference>
<evidence type="ECO:0000256" key="6">
    <source>
        <dbReference type="ARBA" id="ARBA00023242"/>
    </source>
</evidence>
<organism evidence="8 9">
    <name type="scientific">Cystoisospora suis</name>
    <dbReference type="NCBI Taxonomy" id="483139"/>
    <lineage>
        <taxon>Eukaryota</taxon>
        <taxon>Sar</taxon>
        <taxon>Alveolata</taxon>
        <taxon>Apicomplexa</taxon>
        <taxon>Conoidasida</taxon>
        <taxon>Coccidia</taxon>
        <taxon>Eucoccidiorida</taxon>
        <taxon>Eimeriorina</taxon>
        <taxon>Sarcocystidae</taxon>
        <taxon>Cystoisospora</taxon>
    </lineage>
</organism>
<dbReference type="Proteomes" id="UP000221165">
    <property type="component" value="Unassembled WGS sequence"/>
</dbReference>
<evidence type="ECO:0000256" key="2">
    <source>
        <dbReference type="ARBA" id="ARBA00004642"/>
    </source>
</evidence>
<dbReference type="VEuPathDB" id="ToxoDB:CSUI_005581"/>
<gene>
    <name evidence="8" type="ORF">CSUI_005581</name>
</gene>
<dbReference type="InterPro" id="IPR011687">
    <property type="entry name" value="Nop53/GLTSCR2"/>
</dbReference>
<evidence type="ECO:0000256" key="5">
    <source>
        <dbReference type="ARBA" id="ARBA00022517"/>
    </source>
</evidence>
<name>A0A2C6KWL4_9APIC</name>
<keyword evidence="5" id="KW-0690">Ribosome biogenesis</keyword>
<dbReference type="OrthoDB" id="342649at2759"/>
<feature type="region of interest" description="Disordered" evidence="7">
    <location>
        <begin position="111"/>
        <end position="139"/>
    </location>
</feature>
<evidence type="ECO:0000256" key="7">
    <source>
        <dbReference type="SAM" id="MobiDB-lite"/>
    </source>
</evidence>
<comment type="similarity">
    <text evidence="3">Belongs to the NOP53 family.</text>
</comment>
<evidence type="ECO:0000256" key="4">
    <source>
        <dbReference type="ARBA" id="ARBA00018339"/>
    </source>
</evidence>
<dbReference type="GO" id="GO:0005730">
    <property type="term" value="C:nucleolus"/>
    <property type="evidence" value="ECO:0007669"/>
    <property type="project" value="UniProtKB-SubCell"/>
</dbReference>
<sequence>HGAKVSLKAFRHAIDNASRLIKDVEVDEEEKNLLRKAKHERLEAKIQAAKEGLVKLKIGRNRFIEPPPLAQLPEDLGGSLRTMKAVSGDGSAVASQMLSLQRRGLIELPPTGGASGVYLRRIQKERSRKLHSKRRLRRK</sequence>
<proteinExistence type="inferred from homology"/>
<reference evidence="8 9" key="1">
    <citation type="journal article" date="2017" name="Int. J. Parasitol.">
        <title>The genome of the protozoan parasite Cystoisospora suis and a reverse vaccinology approach to identify vaccine candidates.</title>
        <authorList>
            <person name="Palmieri N."/>
            <person name="Shrestha A."/>
            <person name="Ruttkowski B."/>
            <person name="Beck T."/>
            <person name="Vogl C."/>
            <person name="Tomley F."/>
            <person name="Blake D.P."/>
            <person name="Joachim A."/>
        </authorList>
    </citation>
    <scope>NUCLEOTIDE SEQUENCE [LARGE SCALE GENOMIC DNA]</scope>
    <source>
        <strain evidence="8 9">Wien I</strain>
    </source>
</reference>
<feature type="non-terminal residue" evidence="8">
    <location>
        <position position="1"/>
    </location>
</feature>
<dbReference type="AlphaFoldDB" id="A0A2C6KWL4"/>
<evidence type="ECO:0000313" key="9">
    <source>
        <dbReference type="Proteomes" id="UP000221165"/>
    </source>
</evidence>
<comment type="caution">
    <text evidence="8">The sequence shown here is derived from an EMBL/GenBank/DDBJ whole genome shotgun (WGS) entry which is preliminary data.</text>
</comment>
<evidence type="ECO:0000256" key="1">
    <source>
        <dbReference type="ARBA" id="ARBA00004604"/>
    </source>
</evidence>
<keyword evidence="9" id="KW-1185">Reference proteome</keyword>
<keyword evidence="6" id="KW-0539">Nucleus</keyword>
<feature type="compositionally biased region" description="Basic residues" evidence="7">
    <location>
        <begin position="121"/>
        <end position="139"/>
    </location>
</feature>
<dbReference type="GO" id="GO:0005654">
    <property type="term" value="C:nucleoplasm"/>
    <property type="evidence" value="ECO:0007669"/>
    <property type="project" value="UniProtKB-SubCell"/>
</dbReference>